<dbReference type="PANTHER" id="PTHR33734:SF22">
    <property type="entry name" value="MEMBRANE-BOUND LYTIC MUREIN TRANSGLYCOSYLASE D"/>
    <property type="match status" value="1"/>
</dbReference>
<dbReference type="EMBL" id="NXIE01000001">
    <property type="protein sequence ID" value="RXK14127.1"/>
    <property type="molecule type" value="Genomic_DNA"/>
</dbReference>
<keyword evidence="4" id="KW-1185">Reference proteome</keyword>
<dbReference type="InterPro" id="IPR008258">
    <property type="entry name" value="Transglycosylase_SLT_dom_1"/>
</dbReference>
<name>A0A4Q1B4V8_9BACT</name>
<evidence type="ECO:0000256" key="1">
    <source>
        <dbReference type="SAM" id="SignalP"/>
    </source>
</evidence>
<reference evidence="3 4" key="1">
    <citation type="submission" date="2017-09" db="EMBL/GenBank/DDBJ databases">
        <title>Genomics of the genus Arcobacter.</title>
        <authorList>
            <person name="Perez-Cataluna A."/>
            <person name="Figueras M.J."/>
            <person name="Salas-Masso N."/>
        </authorList>
    </citation>
    <scope>NUCLEOTIDE SEQUENCE [LARGE SCALE GENOMIC DNA]</scope>
    <source>
        <strain evidence="3 4">F156-34</strain>
    </source>
</reference>
<dbReference type="CDD" id="cd00118">
    <property type="entry name" value="LysM"/>
    <property type="match status" value="2"/>
</dbReference>
<dbReference type="InterPro" id="IPR036779">
    <property type="entry name" value="LysM_dom_sf"/>
</dbReference>
<dbReference type="GO" id="GO:0008932">
    <property type="term" value="F:lytic endotransglycosylase activity"/>
    <property type="evidence" value="ECO:0007669"/>
    <property type="project" value="TreeGrafter"/>
</dbReference>
<dbReference type="Pfam" id="PF01464">
    <property type="entry name" value="SLT"/>
    <property type="match status" value="1"/>
</dbReference>
<dbReference type="Gene3D" id="1.10.530.10">
    <property type="match status" value="1"/>
</dbReference>
<dbReference type="SUPFAM" id="SSF53955">
    <property type="entry name" value="Lysozyme-like"/>
    <property type="match status" value="1"/>
</dbReference>
<dbReference type="CDD" id="cd16894">
    <property type="entry name" value="MltD-like"/>
    <property type="match status" value="1"/>
</dbReference>
<feature type="domain" description="LysM" evidence="2">
    <location>
        <begin position="357"/>
        <end position="400"/>
    </location>
</feature>
<dbReference type="Pfam" id="PF01476">
    <property type="entry name" value="LysM"/>
    <property type="match status" value="2"/>
</dbReference>
<proteinExistence type="predicted"/>
<feature type="domain" description="LysM" evidence="2">
    <location>
        <begin position="423"/>
        <end position="466"/>
    </location>
</feature>
<evidence type="ECO:0000313" key="3">
    <source>
        <dbReference type="EMBL" id="RXK14127.1"/>
    </source>
</evidence>
<feature type="chain" id="PRO_5020370525" description="LysM domain-containing protein" evidence="1">
    <location>
        <begin position="17"/>
        <end position="467"/>
    </location>
</feature>
<dbReference type="InterPro" id="IPR018392">
    <property type="entry name" value="LysM"/>
</dbReference>
<dbReference type="SMART" id="SM00257">
    <property type="entry name" value="LysM"/>
    <property type="match status" value="2"/>
</dbReference>
<dbReference type="PROSITE" id="PS51782">
    <property type="entry name" value="LYSM"/>
    <property type="match status" value="2"/>
</dbReference>
<dbReference type="OrthoDB" id="9815002at2"/>
<dbReference type="RefSeq" id="WP_129060239.1">
    <property type="nucleotide sequence ID" value="NZ_NXIE01000001.1"/>
</dbReference>
<feature type="signal peptide" evidence="1">
    <location>
        <begin position="1"/>
        <end position="16"/>
    </location>
</feature>
<evidence type="ECO:0000259" key="2">
    <source>
        <dbReference type="PROSITE" id="PS51782"/>
    </source>
</evidence>
<dbReference type="SUPFAM" id="SSF54106">
    <property type="entry name" value="LysM domain"/>
    <property type="match status" value="2"/>
</dbReference>
<evidence type="ECO:0000313" key="4">
    <source>
        <dbReference type="Proteomes" id="UP000289718"/>
    </source>
</evidence>
<accession>A0A4Q1B4V8</accession>
<organism evidence="3 4">
    <name type="scientific">Halarcobacter mediterraneus</name>
    <dbReference type="NCBI Taxonomy" id="2023153"/>
    <lineage>
        <taxon>Bacteria</taxon>
        <taxon>Pseudomonadati</taxon>
        <taxon>Campylobacterota</taxon>
        <taxon>Epsilonproteobacteria</taxon>
        <taxon>Campylobacterales</taxon>
        <taxon>Arcobacteraceae</taxon>
        <taxon>Halarcobacter</taxon>
    </lineage>
</organism>
<dbReference type="PANTHER" id="PTHR33734">
    <property type="entry name" value="LYSM DOMAIN-CONTAINING GPI-ANCHORED PROTEIN 2"/>
    <property type="match status" value="1"/>
</dbReference>
<keyword evidence="1" id="KW-0732">Signal</keyword>
<dbReference type="Gene3D" id="3.10.350.10">
    <property type="entry name" value="LysM domain"/>
    <property type="match status" value="2"/>
</dbReference>
<dbReference type="InterPro" id="IPR023346">
    <property type="entry name" value="Lysozyme-like_dom_sf"/>
</dbReference>
<gene>
    <name evidence="3" type="ORF">CP965_01375</name>
</gene>
<dbReference type="Proteomes" id="UP000289718">
    <property type="component" value="Unassembled WGS sequence"/>
</dbReference>
<protein>
    <recommendedName>
        <fullName evidence="2">LysM domain-containing protein</fullName>
    </recommendedName>
</protein>
<comment type="caution">
    <text evidence="3">The sequence shown here is derived from an EMBL/GenBank/DDBJ whole genome shotgun (WGS) entry which is preliminary data.</text>
</comment>
<sequence length="467" mass="54708">MRKLALLFALSFYSYASLIGSSYSQRDLSILENLDINPSFITDYKLQKVYEQYQSKYNSNNYIEKLNEASLFVPKVKDILRQEGIPDVFIYMAMAESNFTIDAKSRVRATGLWQFMSATGRRYGLENNLYVDERMDLIKSTRAAAKYLNRLHTLFGKWYLAAIAYNCGEGRVIEAITRATIDLYVEKNPKMKNNEKIKEYRKIIRAYQERRVRFRELRKVYNRVKKWGIEPDINDLLKVQTVVSRQYIPSESRRYIRKIISLAMMKSQSFIRHDENSHLLNMGISTTVATVPVKGGLHLRNIAQSIGMTYDELLGLNKHIKQSIIPPNEELYEINIPYSRLSRFNENKDTIKDTQYLVHIVKRGDTLYDLSRKYNIPYKIIKDYNKLKTNLLSLKQKIILPMPKSMYNKIKLSSIKKKVKQIKKYTVKSGDSLYSIAKKYKIKIDKLKKDNNLKTSLLRIGDKIVIR</sequence>
<dbReference type="AlphaFoldDB" id="A0A4Q1B4V8"/>